<dbReference type="Pfam" id="PF14226">
    <property type="entry name" value="DIOX_N"/>
    <property type="match status" value="1"/>
</dbReference>
<keyword evidence="11" id="KW-0408">Iron</keyword>
<dbReference type="InterPro" id="IPR026992">
    <property type="entry name" value="DIOX_N"/>
</dbReference>
<dbReference type="Pfam" id="PF03171">
    <property type="entry name" value="2OG-FeII_Oxy"/>
    <property type="match status" value="1"/>
</dbReference>
<proteinExistence type="inferred from homology"/>
<evidence type="ECO:0000256" key="8">
    <source>
        <dbReference type="ARBA" id="ARBA00031282"/>
    </source>
</evidence>
<keyword evidence="14" id="KW-1185">Reference proteome</keyword>
<evidence type="ECO:0000256" key="9">
    <source>
        <dbReference type="ARBA" id="ARBA00047725"/>
    </source>
</evidence>
<comment type="catalytic activity">
    <reaction evidence="10">
        <text>L-arginine + 2-oxoglutarate + O2 = guanidine + L-glutamate 5-semialdehyde + succinate + CO2</text>
        <dbReference type="Rhea" id="RHEA:31535"/>
        <dbReference type="ChEBI" id="CHEBI:15379"/>
        <dbReference type="ChEBI" id="CHEBI:16526"/>
        <dbReference type="ChEBI" id="CHEBI:16810"/>
        <dbReference type="ChEBI" id="CHEBI:30031"/>
        <dbReference type="ChEBI" id="CHEBI:30087"/>
        <dbReference type="ChEBI" id="CHEBI:32682"/>
        <dbReference type="ChEBI" id="CHEBI:58066"/>
        <dbReference type="EC" id="1.14.20.7"/>
    </reaction>
</comment>
<gene>
    <name evidence="13" type="ordered locus">SAR116_0484</name>
</gene>
<reference evidence="13 14" key="1">
    <citation type="journal article" date="2010" name="J. Bacteriol.">
        <title>Complete genome sequence of "Candidatus Puniceispirillum marinum" IMCC1322, a representative of the SAR116 clade in the Alphaproteobacteria.</title>
        <authorList>
            <person name="Oh H.M."/>
            <person name="Kwon K.K."/>
            <person name="Kang I."/>
            <person name="Kang S.G."/>
            <person name="Lee J.H."/>
            <person name="Kim S.J."/>
            <person name="Cho J.C."/>
        </authorList>
    </citation>
    <scope>NUCLEOTIDE SEQUENCE [LARGE SCALE GENOMIC DNA]</scope>
    <source>
        <strain evidence="13 14">IMCC1322</strain>
    </source>
</reference>
<evidence type="ECO:0000256" key="2">
    <source>
        <dbReference type="ARBA" id="ARBA00004767"/>
    </source>
</evidence>
<evidence type="ECO:0000256" key="11">
    <source>
        <dbReference type="RuleBase" id="RU003682"/>
    </source>
</evidence>
<evidence type="ECO:0000256" key="1">
    <source>
        <dbReference type="ARBA" id="ARBA00001954"/>
    </source>
</evidence>
<evidence type="ECO:0000256" key="10">
    <source>
        <dbReference type="ARBA" id="ARBA00049359"/>
    </source>
</evidence>
<comment type="catalytic activity">
    <reaction evidence="9">
        <text>2-oxoglutarate + O2 + 2 H(+) = ethene + 3 CO2 + H2O</text>
        <dbReference type="Rhea" id="RHEA:31523"/>
        <dbReference type="ChEBI" id="CHEBI:15377"/>
        <dbReference type="ChEBI" id="CHEBI:15378"/>
        <dbReference type="ChEBI" id="CHEBI:15379"/>
        <dbReference type="ChEBI" id="CHEBI:16526"/>
        <dbReference type="ChEBI" id="CHEBI:16810"/>
        <dbReference type="ChEBI" id="CHEBI:18153"/>
        <dbReference type="EC" id="1.13.12.19"/>
    </reaction>
</comment>
<dbReference type="eggNOG" id="COG3491">
    <property type="taxonomic scope" value="Bacteria"/>
</dbReference>
<sequence length="332" mass="36918">MADIKTPGYAKAGLVNFEDIPVIDLSDIDTDQGRQKIARELVHTAKTIGFFYISNHGISADICAKAFAASRRFFALPSSDKSTIEVDQHQRGWMAQGMANLEGSKTYDAKEVFFWGFDVANDDPDVIAGLPMVHPNQWPDDVAPFLRRDILPYYEAVLDLSRKLLAALAVGLGQSADMFQAAYQKPLGRGQLVYYPILNQEDIDAERFGAATHSDFGVLTILMQDDLGGLQVQRLDGNWIEATPIEGTLVCNIGDLLERWTNGVLISTKHRVLNRAHKSRFSIPIFCDPASDAIVDPRDFDPDADISTYPPITAGNYIMGRNQRNFAQYENK</sequence>
<evidence type="ECO:0000313" key="13">
    <source>
        <dbReference type="EMBL" id="ADE38727.1"/>
    </source>
</evidence>
<organism evidence="13 14">
    <name type="scientific">Puniceispirillum marinum (strain IMCC1322)</name>
    <dbReference type="NCBI Taxonomy" id="488538"/>
    <lineage>
        <taxon>Bacteria</taxon>
        <taxon>Pseudomonadati</taxon>
        <taxon>Pseudomonadota</taxon>
        <taxon>Alphaproteobacteria</taxon>
        <taxon>Candidatus Puniceispirillales</taxon>
        <taxon>Candidatus Puniceispirillaceae</taxon>
        <taxon>Candidatus Puniceispirillum</taxon>
    </lineage>
</organism>
<dbReference type="InterPro" id="IPR027443">
    <property type="entry name" value="IPNS-like_sf"/>
</dbReference>
<dbReference type="InterPro" id="IPR050231">
    <property type="entry name" value="Iron_ascorbate_oxido_reductase"/>
</dbReference>
<dbReference type="AlphaFoldDB" id="D5BR13"/>
<protein>
    <recommendedName>
        <fullName evidence="5">2-oxoglutarate-dependent ethylene/succinate-forming enzyme</fullName>
        <ecNumber evidence="4">1.13.12.19</ecNumber>
        <ecNumber evidence="3">1.14.20.7</ecNumber>
    </recommendedName>
    <alternativeName>
        <fullName evidence="7">2-oxoglutarate dioxygenase (ethylene-forming)</fullName>
    </alternativeName>
    <alternativeName>
        <fullName evidence="8">2-oxoglutarate/L-arginine monooxygenase/decarboxylase (succinate-forming)</fullName>
    </alternativeName>
</protein>
<dbReference type="PRINTS" id="PR00682">
    <property type="entry name" value="IPNSYNTHASE"/>
</dbReference>
<dbReference type="GO" id="GO:0102276">
    <property type="term" value="F:2-oxoglutarate oxygenase/decarboxylase (ethylene-forming) activity"/>
    <property type="evidence" value="ECO:0007669"/>
    <property type="project" value="UniProtKB-EC"/>
</dbReference>
<evidence type="ECO:0000256" key="6">
    <source>
        <dbReference type="ARBA" id="ARBA00022666"/>
    </source>
</evidence>
<accession>D5BR13</accession>
<dbReference type="InterPro" id="IPR005123">
    <property type="entry name" value="Oxoglu/Fe-dep_dioxygenase_dom"/>
</dbReference>
<name>D5BR13_PUNMI</name>
<dbReference type="SUPFAM" id="SSF51197">
    <property type="entry name" value="Clavaminate synthase-like"/>
    <property type="match status" value="1"/>
</dbReference>
<evidence type="ECO:0000256" key="5">
    <source>
        <dbReference type="ARBA" id="ARBA00019045"/>
    </source>
</evidence>
<dbReference type="EC" id="1.14.20.7" evidence="3"/>
<dbReference type="PANTHER" id="PTHR47990">
    <property type="entry name" value="2-OXOGLUTARATE (2OG) AND FE(II)-DEPENDENT OXYGENASE SUPERFAMILY PROTEIN-RELATED"/>
    <property type="match status" value="1"/>
</dbReference>
<dbReference type="STRING" id="488538.SAR116_0484"/>
<dbReference type="Gene3D" id="2.60.120.330">
    <property type="entry name" value="B-lactam Antibiotic, Isopenicillin N Synthase, Chain"/>
    <property type="match status" value="1"/>
</dbReference>
<dbReference type="PROSITE" id="PS51471">
    <property type="entry name" value="FE2OG_OXY"/>
    <property type="match status" value="1"/>
</dbReference>
<evidence type="ECO:0000256" key="3">
    <source>
        <dbReference type="ARBA" id="ARBA00012293"/>
    </source>
</evidence>
<dbReference type="EMBL" id="CP001751">
    <property type="protein sequence ID" value="ADE38727.1"/>
    <property type="molecule type" value="Genomic_DNA"/>
</dbReference>
<feature type="domain" description="Fe2OG dioxygenase" evidence="12">
    <location>
        <begin position="185"/>
        <end position="289"/>
    </location>
</feature>
<dbReference type="KEGG" id="apb:SAR116_0484"/>
<dbReference type="GO" id="GO:0046872">
    <property type="term" value="F:metal ion binding"/>
    <property type="evidence" value="ECO:0007669"/>
    <property type="project" value="UniProtKB-KW"/>
</dbReference>
<comment type="pathway">
    <text evidence="2">Alkene biosynthesis; ethylene biosynthesis via 2-oxoglutarate.</text>
</comment>
<dbReference type="InterPro" id="IPR044861">
    <property type="entry name" value="IPNS-like_FE2OG_OXY"/>
</dbReference>
<dbReference type="Proteomes" id="UP000007460">
    <property type="component" value="Chromosome"/>
</dbReference>
<evidence type="ECO:0000256" key="4">
    <source>
        <dbReference type="ARBA" id="ARBA00012531"/>
    </source>
</evidence>
<keyword evidence="11" id="KW-0479">Metal-binding</keyword>
<dbReference type="OrthoDB" id="21825at2"/>
<dbReference type="EC" id="1.13.12.19" evidence="4"/>
<evidence type="ECO:0000256" key="7">
    <source>
        <dbReference type="ARBA" id="ARBA00031011"/>
    </source>
</evidence>
<dbReference type="GO" id="GO:0009693">
    <property type="term" value="P:ethylene biosynthetic process"/>
    <property type="evidence" value="ECO:0007669"/>
    <property type="project" value="UniProtKB-KW"/>
</dbReference>
<comment type="cofactor">
    <cofactor evidence="1">
        <name>Fe(2+)</name>
        <dbReference type="ChEBI" id="CHEBI:29033"/>
    </cofactor>
</comment>
<keyword evidence="6" id="KW-0266">Ethylene biosynthesis</keyword>
<keyword evidence="11 13" id="KW-0560">Oxidoreductase</keyword>
<dbReference type="HOGENOM" id="CLU_010119_6_1_5"/>
<evidence type="ECO:0000259" key="12">
    <source>
        <dbReference type="PROSITE" id="PS51471"/>
    </source>
</evidence>
<dbReference type="RefSeq" id="WP_013045356.1">
    <property type="nucleotide sequence ID" value="NC_014010.1"/>
</dbReference>
<comment type="similarity">
    <text evidence="11">Belongs to the iron/ascorbate-dependent oxidoreductase family.</text>
</comment>
<evidence type="ECO:0000313" key="14">
    <source>
        <dbReference type="Proteomes" id="UP000007460"/>
    </source>
</evidence>